<dbReference type="Proteomes" id="UP000289193">
    <property type="component" value="Unassembled WGS sequence"/>
</dbReference>
<name>A0AAX2A713_9BACT</name>
<dbReference type="Proteomes" id="UP000253850">
    <property type="component" value="Chromosome"/>
</dbReference>
<evidence type="ECO:0000313" key="11">
    <source>
        <dbReference type="Proteomes" id="UP000253850"/>
    </source>
</evidence>
<dbReference type="EMBL" id="CP031217">
    <property type="protein sequence ID" value="AXH13500.1"/>
    <property type="molecule type" value="Genomic_DNA"/>
</dbReference>
<dbReference type="KEGG" id="hbv:ABIV_2529"/>
<evidence type="ECO:0000256" key="2">
    <source>
        <dbReference type="ARBA" id="ARBA00010145"/>
    </source>
</evidence>
<organism evidence="10 12">
    <name type="scientific">Halarcobacter bivalviorum</name>
    <dbReference type="NCBI Taxonomy" id="663364"/>
    <lineage>
        <taxon>Bacteria</taxon>
        <taxon>Pseudomonadati</taxon>
        <taxon>Campylobacterota</taxon>
        <taxon>Epsilonproteobacteria</taxon>
        <taxon>Campylobacterales</taxon>
        <taxon>Arcobacteraceae</taxon>
        <taxon>Halarcobacter</taxon>
    </lineage>
</organism>
<dbReference type="Pfam" id="PF03547">
    <property type="entry name" value="Mem_trans"/>
    <property type="match status" value="1"/>
</dbReference>
<dbReference type="AlphaFoldDB" id="A0AAX2A713"/>
<gene>
    <name evidence="9" type="ORF">ABIV_2529</name>
    <name evidence="10" type="ORF">CRV05_05850</name>
</gene>
<feature type="transmembrane region" description="Helical" evidence="8">
    <location>
        <begin position="38"/>
        <end position="57"/>
    </location>
</feature>
<dbReference type="InterPro" id="IPR038770">
    <property type="entry name" value="Na+/solute_symporter_sf"/>
</dbReference>
<keyword evidence="6 8" id="KW-1133">Transmembrane helix</keyword>
<dbReference type="RefSeq" id="WP_114840281.1">
    <property type="nucleotide sequence ID" value="NZ_CP031217.1"/>
</dbReference>
<feature type="transmembrane region" description="Helical" evidence="8">
    <location>
        <begin position="248"/>
        <end position="272"/>
    </location>
</feature>
<evidence type="ECO:0000256" key="1">
    <source>
        <dbReference type="ARBA" id="ARBA00004651"/>
    </source>
</evidence>
<dbReference type="Gene3D" id="1.20.1530.20">
    <property type="match status" value="1"/>
</dbReference>
<evidence type="ECO:0000256" key="6">
    <source>
        <dbReference type="ARBA" id="ARBA00022989"/>
    </source>
</evidence>
<feature type="transmembrane region" description="Helical" evidence="8">
    <location>
        <begin position="224"/>
        <end position="242"/>
    </location>
</feature>
<keyword evidence="12" id="KW-1185">Reference proteome</keyword>
<comment type="subcellular location">
    <subcellularLocation>
        <location evidence="1">Cell membrane</location>
        <topology evidence="1">Multi-pass membrane protein</topology>
    </subcellularLocation>
</comment>
<evidence type="ECO:0000313" key="10">
    <source>
        <dbReference type="EMBL" id="RXK09903.1"/>
    </source>
</evidence>
<accession>A0AAX2A713</accession>
<feature type="transmembrane region" description="Helical" evidence="8">
    <location>
        <begin position="284"/>
        <end position="304"/>
    </location>
</feature>
<dbReference type="GO" id="GO:0055085">
    <property type="term" value="P:transmembrane transport"/>
    <property type="evidence" value="ECO:0007669"/>
    <property type="project" value="InterPro"/>
</dbReference>
<reference evidence="9 11" key="2">
    <citation type="submission" date="2018-07" db="EMBL/GenBank/DDBJ databases">
        <title>Complete genome of the Arcobacter bivalviorum type strain LMG 26154.</title>
        <authorList>
            <person name="Miller W.G."/>
            <person name="Yee E."/>
            <person name="Bono J.L."/>
        </authorList>
    </citation>
    <scope>NUCLEOTIDE SEQUENCE [LARGE SCALE GENOMIC DNA]</scope>
    <source>
        <strain evidence="9 11">LMG 26154</strain>
    </source>
</reference>
<keyword evidence="7 8" id="KW-0472">Membrane</keyword>
<dbReference type="PANTHER" id="PTHR36838:SF4">
    <property type="entry name" value="AUXIN EFFLUX CARRIER FAMILY PROTEIN"/>
    <property type="match status" value="1"/>
</dbReference>
<keyword evidence="5 8" id="KW-0812">Transmembrane</keyword>
<evidence type="ECO:0000256" key="8">
    <source>
        <dbReference type="SAM" id="Phobius"/>
    </source>
</evidence>
<dbReference type="GO" id="GO:0005886">
    <property type="term" value="C:plasma membrane"/>
    <property type="evidence" value="ECO:0007669"/>
    <property type="project" value="UniProtKB-SubCell"/>
</dbReference>
<evidence type="ECO:0000256" key="7">
    <source>
        <dbReference type="ARBA" id="ARBA00023136"/>
    </source>
</evidence>
<evidence type="ECO:0000256" key="4">
    <source>
        <dbReference type="ARBA" id="ARBA00022475"/>
    </source>
</evidence>
<dbReference type="PANTHER" id="PTHR36838">
    <property type="entry name" value="AUXIN EFFLUX CARRIER FAMILY PROTEIN"/>
    <property type="match status" value="1"/>
</dbReference>
<feature type="transmembrane region" description="Helical" evidence="8">
    <location>
        <begin position="7"/>
        <end position="26"/>
    </location>
</feature>
<protein>
    <submittedName>
        <fullName evidence="9">Permease</fullName>
    </submittedName>
    <submittedName>
        <fullName evidence="10">Transporter</fullName>
    </submittedName>
</protein>
<feature type="transmembrane region" description="Helical" evidence="8">
    <location>
        <begin position="63"/>
        <end position="83"/>
    </location>
</feature>
<evidence type="ECO:0000313" key="12">
    <source>
        <dbReference type="Proteomes" id="UP000289193"/>
    </source>
</evidence>
<keyword evidence="3" id="KW-0813">Transport</keyword>
<keyword evidence="4" id="KW-1003">Cell membrane</keyword>
<sequence length="308" mass="33882">MQNIIEALLPIFFLIILGYFFKRIKFPNEEFWASSDKFTYYVLFPALLIYKLSTASLEGIDGFNFILSAFLTMIVLTLSLMLFNRFIKKFKGDAFTSIYQGAIRFNTYVFLALIDAIFGDSGLVLAALLMTFMIPLINVFCISIFSVYAASNKITIKSFLLSIIKNPLIMGCVVGGLLNFFGITLFTPLEKTLGILSSAALPLGLLSVGVGLHLSHIKEAKLELIVAIIVKLVVYPFVIYFIAKALGITGLALLVLVVFGSMPTASSAYILARQLGGDLKLMSAVITMQTLLSILSISAILMILQNQF</sequence>
<proteinExistence type="inferred from homology"/>
<dbReference type="InterPro" id="IPR004776">
    <property type="entry name" value="Mem_transp_PIN-like"/>
</dbReference>
<feature type="transmembrane region" description="Helical" evidence="8">
    <location>
        <begin position="124"/>
        <end position="148"/>
    </location>
</feature>
<reference evidence="10 12" key="1">
    <citation type="submission" date="2017-10" db="EMBL/GenBank/DDBJ databases">
        <title>Genomics of the genus Arcobacter.</title>
        <authorList>
            <person name="Perez-Cataluna A."/>
            <person name="Figueras M.J."/>
        </authorList>
    </citation>
    <scope>NUCLEOTIDE SEQUENCE [LARGE SCALE GENOMIC DNA]</scope>
    <source>
        <strain evidence="10 12">CECT 7835</strain>
    </source>
</reference>
<evidence type="ECO:0000256" key="5">
    <source>
        <dbReference type="ARBA" id="ARBA00022692"/>
    </source>
</evidence>
<evidence type="ECO:0000256" key="3">
    <source>
        <dbReference type="ARBA" id="ARBA00022448"/>
    </source>
</evidence>
<dbReference type="EMBL" id="PDKM01000003">
    <property type="protein sequence ID" value="RXK09903.1"/>
    <property type="molecule type" value="Genomic_DNA"/>
</dbReference>
<feature type="transmembrane region" description="Helical" evidence="8">
    <location>
        <begin position="193"/>
        <end position="212"/>
    </location>
</feature>
<comment type="similarity">
    <text evidence="2">Belongs to the auxin efflux carrier (TC 2.A.69) family.</text>
</comment>
<evidence type="ECO:0000313" key="9">
    <source>
        <dbReference type="EMBL" id="AXH13500.1"/>
    </source>
</evidence>
<feature type="transmembrane region" description="Helical" evidence="8">
    <location>
        <begin position="168"/>
        <end position="187"/>
    </location>
</feature>